<sequence length="314" mass="33763">MPAAPTFTLRQLQLFCAAADHGSFAAAAQALYLTPNAVSTAVRELETALGTDLCVRHRARGLTLTPTGAHMLPKARALLREAEEMHQTLGSVDGTLSGPVGVGCYSTLAATVLPPLMDGFRRTHPGLELGVVDGTVTDLVGRLHDGQLDVVIAYRFGLPADLEHVVLYETEGHVLLPADHRLAAAEAVRLTQVQDEPLILLDLPPSDVHTLEMLSRAGVNPVVAHRTANYELARSLVARGFGYSIMIQKPTIDESYEGRPLVAKRIVPPLPPAAVVVAWPRGARLTERARALVDYARTTVGSQQWTPATPAPRR</sequence>
<dbReference type="PANTHER" id="PTHR30346:SF0">
    <property type="entry name" value="HCA OPERON TRANSCRIPTIONAL ACTIVATOR HCAR"/>
    <property type="match status" value="1"/>
</dbReference>
<evidence type="ECO:0000256" key="4">
    <source>
        <dbReference type="ARBA" id="ARBA00023163"/>
    </source>
</evidence>
<dbReference type="Gene3D" id="3.40.190.10">
    <property type="entry name" value="Periplasmic binding protein-like II"/>
    <property type="match status" value="2"/>
</dbReference>
<evidence type="ECO:0000256" key="2">
    <source>
        <dbReference type="ARBA" id="ARBA00023015"/>
    </source>
</evidence>
<evidence type="ECO:0000313" key="6">
    <source>
        <dbReference type="EMBL" id="MEZ0165979.1"/>
    </source>
</evidence>
<keyword evidence="3" id="KW-0238">DNA-binding</keyword>
<accession>A0ABV4H4F1</accession>
<dbReference type="SUPFAM" id="SSF46785">
    <property type="entry name" value="Winged helix' DNA-binding domain"/>
    <property type="match status" value="1"/>
</dbReference>
<evidence type="ECO:0000259" key="5">
    <source>
        <dbReference type="PROSITE" id="PS50931"/>
    </source>
</evidence>
<dbReference type="EMBL" id="JBGFTU010000017">
    <property type="protein sequence ID" value="MEZ0165979.1"/>
    <property type="molecule type" value="Genomic_DNA"/>
</dbReference>
<dbReference type="RefSeq" id="WP_370442205.1">
    <property type="nucleotide sequence ID" value="NZ_JBGFTU010000017.1"/>
</dbReference>
<evidence type="ECO:0000256" key="1">
    <source>
        <dbReference type="ARBA" id="ARBA00009437"/>
    </source>
</evidence>
<keyword evidence="7" id="KW-1185">Reference proteome</keyword>
<keyword evidence="2" id="KW-0805">Transcription regulation</keyword>
<dbReference type="SUPFAM" id="SSF53850">
    <property type="entry name" value="Periplasmic binding protein-like II"/>
    <property type="match status" value="1"/>
</dbReference>
<gene>
    <name evidence="6" type="ORF">AB2L27_14560</name>
</gene>
<dbReference type="InterPro" id="IPR000847">
    <property type="entry name" value="LysR_HTH_N"/>
</dbReference>
<organism evidence="6 7">
    <name type="scientific">Kineococcus halophytocola</name>
    <dbReference type="NCBI Taxonomy" id="3234027"/>
    <lineage>
        <taxon>Bacteria</taxon>
        <taxon>Bacillati</taxon>
        <taxon>Actinomycetota</taxon>
        <taxon>Actinomycetes</taxon>
        <taxon>Kineosporiales</taxon>
        <taxon>Kineosporiaceae</taxon>
        <taxon>Kineococcus</taxon>
    </lineage>
</organism>
<comment type="caution">
    <text evidence="6">The sequence shown here is derived from an EMBL/GenBank/DDBJ whole genome shotgun (WGS) entry which is preliminary data.</text>
</comment>
<reference evidence="6 7" key="1">
    <citation type="submission" date="2024-07" db="EMBL/GenBank/DDBJ databases">
        <authorList>
            <person name="Thanompreechachai J."/>
            <person name="Duangmal K."/>
        </authorList>
    </citation>
    <scope>NUCLEOTIDE SEQUENCE [LARGE SCALE GENOMIC DNA]</scope>
    <source>
        <strain evidence="6 7">LSe6-4</strain>
    </source>
</reference>
<dbReference type="Pfam" id="PF03466">
    <property type="entry name" value="LysR_substrate"/>
    <property type="match status" value="1"/>
</dbReference>
<name>A0ABV4H4F1_9ACTN</name>
<protein>
    <submittedName>
        <fullName evidence="6">LysR family transcriptional regulator</fullName>
    </submittedName>
</protein>
<evidence type="ECO:0000313" key="7">
    <source>
        <dbReference type="Proteomes" id="UP001565927"/>
    </source>
</evidence>
<dbReference type="InterPro" id="IPR036390">
    <property type="entry name" value="WH_DNA-bd_sf"/>
</dbReference>
<proteinExistence type="inferred from homology"/>
<evidence type="ECO:0000256" key="3">
    <source>
        <dbReference type="ARBA" id="ARBA00023125"/>
    </source>
</evidence>
<dbReference type="InterPro" id="IPR005119">
    <property type="entry name" value="LysR_subst-bd"/>
</dbReference>
<feature type="domain" description="HTH lysR-type" evidence="5">
    <location>
        <begin position="7"/>
        <end position="65"/>
    </location>
</feature>
<dbReference type="InterPro" id="IPR036388">
    <property type="entry name" value="WH-like_DNA-bd_sf"/>
</dbReference>
<dbReference type="Gene3D" id="1.10.10.10">
    <property type="entry name" value="Winged helix-like DNA-binding domain superfamily/Winged helix DNA-binding domain"/>
    <property type="match status" value="1"/>
</dbReference>
<comment type="similarity">
    <text evidence="1">Belongs to the LysR transcriptional regulatory family.</text>
</comment>
<dbReference type="PROSITE" id="PS50931">
    <property type="entry name" value="HTH_LYSR"/>
    <property type="match status" value="1"/>
</dbReference>
<dbReference type="Proteomes" id="UP001565927">
    <property type="component" value="Unassembled WGS sequence"/>
</dbReference>
<dbReference type="PANTHER" id="PTHR30346">
    <property type="entry name" value="TRANSCRIPTIONAL DUAL REGULATOR HCAR-RELATED"/>
    <property type="match status" value="1"/>
</dbReference>
<dbReference type="Pfam" id="PF00126">
    <property type="entry name" value="HTH_1"/>
    <property type="match status" value="1"/>
</dbReference>
<keyword evidence="4" id="KW-0804">Transcription</keyword>